<protein>
    <recommendedName>
        <fullName evidence="3">MULE domain-containing protein</fullName>
    </recommendedName>
</protein>
<evidence type="ECO:0000313" key="1">
    <source>
        <dbReference type="EMBL" id="KAF0763507.1"/>
    </source>
</evidence>
<feature type="non-terminal residue" evidence="1">
    <location>
        <position position="1"/>
    </location>
</feature>
<name>A0A6G0YZS3_APHCR</name>
<sequence>SDFLPNIWASASATLTRTNNTCESFHSNFNKSFYTPHSHIYNFINKILKLQSKIYIKINSINEPYKFQNTKSKKKKKNAKIFQQ</sequence>
<gene>
    <name evidence="1" type="ORF">FWK35_00008640</name>
</gene>
<dbReference type="EMBL" id="VUJU01001867">
    <property type="protein sequence ID" value="KAF0763507.1"/>
    <property type="molecule type" value="Genomic_DNA"/>
</dbReference>
<proteinExistence type="predicted"/>
<comment type="caution">
    <text evidence="1">The sequence shown here is derived from an EMBL/GenBank/DDBJ whole genome shotgun (WGS) entry which is preliminary data.</text>
</comment>
<keyword evidence="2" id="KW-1185">Reference proteome</keyword>
<organism evidence="1 2">
    <name type="scientific">Aphis craccivora</name>
    <name type="common">Cowpea aphid</name>
    <dbReference type="NCBI Taxonomy" id="307492"/>
    <lineage>
        <taxon>Eukaryota</taxon>
        <taxon>Metazoa</taxon>
        <taxon>Ecdysozoa</taxon>
        <taxon>Arthropoda</taxon>
        <taxon>Hexapoda</taxon>
        <taxon>Insecta</taxon>
        <taxon>Pterygota</taxon>
        <taxon>Neoptera</taxon>
        <taxon>Paraneoptera</taxon>
        <taxon>Hemiptera</taxon>
        <taxon>Sternorrhyncha</taxon>
        <taxon>Aphidomorpha</taxon>
        <taxon>Aphidoidea</taxon>
        <taxon>Aphididae</taxon>
        <taxon>Aphidini</taxon>
        <taxon>Aphis</taxon>
        <taxon>Aphis</taxon>
    </lineage>
</organism>
<accession>A0A6G0YZS3</accession>
<dbReference type="OrthoDB" id="8226940at2759"/>
<dbReference type="AlphaFoldDB" id="A0A6G0YZS3"/>
<evidence type="ECO:0000313" key="2">
    <source>
        <dbReference type="Proteomes" id="UP000478052"/>
    </source>
</evidence>
<reference evidence="1 2" key="1">
    <citation type="submission" date="2019-08" db="EMBL/GenBank/DDBJ databases">
        <title>Whole genome of Aphis craccivora.</title>
        <authorList>
            <person name="Voronova N.V."/>
            <person name="Shulinski R.S."/>
            <person name="Bandarenka Y.V."/>
            <person name="Zhorov D.G."/>
            <person name="Warner D."/>
        </authorList>
    </citation>
    <scope>NUCLEOTIDE SEQUENCE [LARGE SCALE GENOMIC DNA]</scope>
    <source>
        <strain evidence="1">180601</strain>
        <tissue evidence="1">Whole Body</tissue>
    </source>
</reference>
<evidence type="ECO:0008006" key="3">
    <source>
        <dbReference type="Google" id="ProtNLM"/>
    </source>
</evidence>
<dbReference type="Proteomes" id="UP000478052">
    <property type="component" value="Unassembled WGS sequence"/>
</dbReference>